<dbReference type="Proteomes" id="UP000199476">
    <property type="component" value="Unassembled WGS sequence"/>
</dbReference>
<dbReference type="SUPFAM" id="SSF55040">
    <property type="entry name" value="Molybdenum cofactor biosynthesis protein C, MoaC"/>
    <property type="match status" value="1"/>
</dbReference>
<feature type="binding site" evidence="6">
    <location>
        <begin position="77"/>
        <end position="79"/>
    </location>
    <ligand>
        <name>substrate</name>
    </ligand>
</feature>
<evidence type="ECO:0000256" key="3">
    <source>
        <dbReference type="ARBA" id="ARBA00012575"/>
    </source>
</evidence>
<sequence length="316" mass="34480">MNNEELSHLDSNGRTEMVDVSGKEVTDREATASCTVNMSQNTLKKISEGGVAKGPVLETARLAGIMAAKRTSDLIPLCHQIPLTSVDIEFELSEPDCIEIFCQAKTSFRTGVEMEVLQGAAQAALTIYDMSKALEKEIIISDLRLLEKKGGKSGHYKSPSGHVKSGEVTAVSVSQEKGTRKKAITDIELKRDHGIIGDAHAGDWHRQVSLLSEESINIMREQMNSEKFLIGYGDFAENIATRGIDLHNIEVGKYLKIGREVVLEVTQIGKECHSGCDIAKKVGNCIMPKRGIFARVIDGGIVKPGDNIFQLEGDEI</sequence>
<feature type="region of interest" description="Disordered" evidence="7">
    <location>
        <begin position="151"/>
        <end position="171"/>
    </location>
</feature>
<dbReference type="EC" id="4.6.1.17" evidence="3 6"/>
<dbReference type="InterPro" id="IPR023045">
    <property type="entry name" value="MoaC"/>
</dbReference>
<dbReference type="InterPro" id="IPR011037">
    <property type="entry name" value="Pyrv_Knase-like_insert_dom_sf"/>
</dbReference>
<organism evidence="9 10">
    <name type="scientific">Halarsenatibacter silvermanii</name>
    <dbReference type="NCBI Taxonomy" id="321763"/>
    <lineage>
        <taxon>Bacteria</taxon>
        <taxon>Bacillati</taxon>
        <taxon>Bacillota</taxon>
        <taxon>Clostridia</taxon>
        <taxon>Halanaerobiales</taxon>
        <taxon>Halarsenatibacteraceae</taxon>
        <taxon>Halarsenatibacter</taxon>
    </lineage>
</organism>
<dbReference type="PANTHER" id="PTHR36930">
    <property type="entry name" value="METAL-SULFUR CLUSTER BIOSYNTHESIS PROTEINS YUAD-RELATED"/>
    <property type="match status" value="1"/>
</dbReference>
<dbReference type="GO" id="GO:0030151">
    <property type="term" value="F:molybdenum ion binding"/>
    <property type="evidence" value="ECO:0007669"/>
    <property type="project" value="InterPro"/>
</dbReference>
<dbReference type="Pfam" id="PF01967">
    <property type="entry name" value="MoaC"/>
    <property type="match status" value="1"/>
</dbReference>
<protein>
    <recommendedName>
        <fullName evidence="3 6">Cyclic pyranopterin monophosphate synthase</fullName>
        <ecNumber evidence="3 6">4.6.1.17</ecNumber>
    </recommendedName>
    <alternativeName>
        <fullName evidence="6">Molybdenum cofactor biosynthesis protein C</fullName>
    </alternativeName>
</protein>
<comment type="catalytic activity">
    <reaction evidence="1 6">
        <text>(8S)-3',8-cyclo-7,8-dihydroguanosine 5'-triphosphate = cyclic pyranopterin phosphate + diphosphate</text>
        <dbReference type="Rhea" id="RHEA:49580"/>
        <dbReference type="ChEBI" id="CHEBI:33019"/>
        <dbReference type="ChEBI" id="CHEBI:59648"/>
        <dbReference type="ChEBI" id="CHEBI:131766"/>
        <dbReference type="EC" id="4.6.1.17"/>
    </reaction>
</comment>
<evidence type="ECO:0000256" key="1">
    <source>
        <dbReference type="ARBA" id="ARBA00001637"/>
    </source>
</evidence>
<dbReference type="GO" id="GO:0030170">
    <property type="term" value="F:pyridoxal phosphate binding"/>
    <property type="evidence" value="ECO:0007669"/>
    <property type="project" value="InterPro"/>
</dbReference>
<dbReference type="CDD" id="cd01420">
    <property type="entry name" value="MoaC_PE"/>
    <property type="match status" value="1"/>
</dbReference>
<feature type="region of interest" description="Disordered" evidence="7">
    <location>
        <begin position="1"/>
        <end position="24"/>
    </location>
</feature>
<dbReference type="PANTHER" id="PTHR36930:SF1">
    <property type="entry name" value="MOSC DOMAIN-CONTAINING PROTEIN"/>
    <property type="match status" value="1"/>
</dbReference>
<dbReference type="InterPro" id="IPR002820">
    <property type="entry name" value="Mopterin_CF_biosynth-C_dom"/>
</dbReference>
<dbReference type="AlphaFoldDB" id="A0A1G9P9I7"/>
<dbReference type="Gene3D" id="2.40.33.20">
    <property type="entry name" value="PK beta-barrel domain-like"/>
    <property type="match status" value="1"/>
</dbReference>
<evidence type="ECO:0000259" key="8">
    <source>
        <dbReference type="PROSITE" id="PS51340"/>
    </source>
</evidence>
<comment type="similarity">
    <text evidence="6">Belongs to the MoaC family.</text>
</comment>
<evidence type="ECO:0000313" key="9">
    <source>
        <dbReference type="EMBL" id="SDL95181.1"/>
    </source>
</evidence>
<comment type="pathway">
    <text evidence="2 6">Cofactor biosynthesis; molybdopterin biosynthesis.</text>
</comment>
<evidence type="ECO:0000313" key="10">
    <source>
        <dbReference type="Proteomes" id="UP000199476"/>
    </source>
</evidence>
<comment type="function">
    <text evidence="6">Catalyzes the conversion of (8S)-3',8-cyclo-7,8-dihydroguanosine 5'-triphosphate to cyclic pyranopterin monophosphate (cPMP).</text>
</comment>
<evidence type="ECO:0000256" key="6">
    <source>
        <dbReference type="HAMAP-Rule" id="MF_01224"/>
    </source>
</evidence>
<dbReference type="PROSITE" id="PS51340">
    <property type="entry name" value="MOSC"/>
    <property type="match status" value="1"/>
</dbReference>
<dbReference type="InterPro" id="IPR005302">
    <property type="entry name" value="MoCF_Sase_C"/>
</dbReference>
<gene>
    <name evidence="6" type="primary">moaC</name>
    <name evidence="9" type="ORF">SAMN04488692_11242</name>
</gene>
<dbReference type="Pfam" id="PF03473">
    <property type="entry name" value="MOSC"/>
    <property type="match status" value="1"/>
</dbReference>
<dbReference type="InterPro" id="IPR052716">
    <property type="entry name" value="MOSC_domain"/>
</dbReference>
<feature type="active site" evidence="6">
    <location>
        <position position="129"/>
    </location>
</feature>
<dbReference type="SUPFAM" id="SSF50800">
    <property type="entry name" value="PK beta-barrel domain-like"/>
    <property type="match status" value="1"/>
</dbReference>
<feature type="domain" description="MOSC" evidence="8">
    <location>
        <begin position="182"/>
        <end position="311"/>
    </location>
</feature>
<feature type="binding site" evidence="6">
    <location>
        <begin position="114"/>
        <end position="115"/>
    </location>
    <ligand>
        <name>substrate</name>
    </ligand>
</feature>
<reference evidence="9 10" key="1">
    <citation type="submission" date="2016-10" db="EMBL/GenBank/DDBJ databases">
        <authorList>
            <person name="de Groot N.N."/>
        </authorList>
    </citation>
    <scope>NUCLEOTIDE SEQUENCE [LARGE SCALE GENOMIC DNA]</scope>
    <source>
        <strain evidence="9 10">SLAS-1</strain>
    </source>
</reference>
<evidence type="ECO:0000256" key="2">
    <source>
        <dbReference type="ARBA" id="ARBA00005046"/>
    </source>
</evidence>
<dbReference type="GO" id="GO:0006777">
    <property type="term" value="P:Mo-molybdopterin cofactor biosynthetic process"/>
    <property type="evidence" value="ECO:0007669"/>
    <property type="project" value="UniProtKB-UniRule"/>
</dbReference>
<evidence type="ECO:0000256" key="7">
    <source>
        <dbReference type="SAM" id="MobiDB-lite"/>
    </source>
</evidence>
<dbReference type="EMBL" id="FNGO01000012">
    <property type="protein sequence ID" value="SDL95181.1"/>
    <property type="molecule type" value="Genomic_DNA"/>
</dbReference>
<keyword evidence="4 6" id="KW-0501">Molybdenum cofactor biosynthesis</keyword>
<evidence type="ECO:0000256" key="5">
    <source>
        <dbReference type="ARBA" id="ARBA00023239"/>
    </source>
</evidence>
<keyword evidence="5 6" id="KW-0456">Lyase</keyword>
<dbReference type="RefSeq" id="WP_089760397.1">
    <property type="nucleotide sequence ID" value="NZ_FNGO01000012.1"/>
</dbReference>
<dbReference type="OrthoDB" id="9794429at2"/>
<dbReference type="InterPro" id="IPR047594">
    <property type="entry name" value="MoaC_bact/euk"/>
</dbReference>
<dbReference type="STRING" id="321763.SAMN04488692_11242"/>
<evidence type="ECO:0000256" key="4">
    <source>
        <dbReference type="ARBA" id="ARBA00023150"/>
    </source>
</evidence>
<dbReference type="NCBIfam" id="TIGR00581">
    <property type="entry name" value="moaC"/>
    <property type="match status" value="1"/>
</dbReference>
<dbReference type="UniPathway" id="UPA00344"/>
<dbReference type="InterPro" id="IPR036522">
    <property type="entry name" value="MoaC_sf"/>
</dbReference>
<dbReference type="HAMAP" id="MF_01224_B">
    <property type="entry name" value="MoaC_B"/>
    <property type="match status" value="1"/>
</dbReference>
<name>A0A1G9P9I7_9FIRM</name>
<proteinExistence type="inferred from homology"/>
<dbReference type="Gene3D" id="3.30.70.640">
    <property type="entry name" value="Molybdopterin cofactor biosynthesis C (MoaC) domain"/>
    <property type="match status" value="1"/>
</dbReference>
<keyword evidence="10" id="KW-1185">Reference proteome</keyword>
<dbReference type="GO" id="GO:0061799">
    <property type="term" value="F:cyclic pyranopterin monophosphate synthase activity"/>
    <property type="evidence" value="ECO:0007669"/>
    <property type="project" value="UniProtKB-UniRule"/>
</dbReference>
<comment type="subunit">
    <text evidence="6">Homohexamer; trimer of dimers.</text>
</comment>
<accession>A0A1G9P9I7</accession>
<dbReference type="NCBIfam" id="NF006870">
    <property type="entry name" value="PRK09364.1"/>
    <property type="match status" value="1"/>
</dbReference>